<reference evidence="1" key="1">
    <citation type="journal article" date="2023" name="Science">
        <title>Genome structures resolve the early diversification of teleost fishes.</title>
        <authorList>
            <person name="Parey E."/>
            <person name="Louis A."/>
            <person name="Montfort J."/>
            <person name="Bouchez O."/>
            <person name="Roques C."/>
            <person name="Iampietro C."/>
            <person name="Lluch J."/>
            <person name="Castinel A."/>
            <person name="Donnadieu C."/>
            <person name="Desvignes T."/>
            <person name="Floi Bucao C."/>
            <person name="Jouanno E."/>
            <person name="Wen M."/>
            <person name="Mejri S."/>
            <person name="Dirks R."/>
            <person name="Jansen H."/>
            <person name="Henkel C."/>
            <person name="Chen W.J."/>
            <person name="Zahm M."/>
            <person name="Cabau C."/>
            <person name="Klopp C."/>
            <person name="Thompson A.W."/>
            <person name="Robinson-Rechavi M."/>
            <person name="Braasch I."/>
            <person name="Lecointre G."/>
            <person name="Bobe J."/>
            <person name="Postlethwait J.H."/>
            <person name="Berthelot C."/>
            <person name="Roest Crollius H."/>
            <person name="Guiguen Y."/>
        </authorList>
    </citation>
    <scope>NUCLEOTIDE SEQUENCE</scope>
    <source>
        <strain evidence="1">WJC10195</strain>
    </source>
</reference>
<sequence>MGITACLFTDCNAGDQDVEDRQPSPELCHSNCVRKPRLCQLTCTWTGGRTASAGSERHALVHHGTKRALSSGRHANGRLPGCGRCVGETAEGCSGGVLTAE</sequence>
<name>A0A9Q1IJX1_SYNKA</name>
<keyword evidence="2" id="KW-1185">Reference proteome</keyword>
<gene>
    <name evidence="1" type="ORF">SKAU_G00288280</name>
</gene>
<evidence type="ECO:0000313" key="2">
    <source>
        <dbReference type="Proteomes" id="UP001152622"/>
    </source>
</evidence>
<accession>A0A9Q1IJX1</accession>
<dbReference type="EMBL" id="JAINUF010000012">
    <property type="protein sequence ID" value="KAJ8344635.1"/>
    <property type="molecule type" value="Genomic_DNA"/>
</dbReference>
<protein>
    <submittedName>
        <fullName evidence="1">Uncharacterized protein</fullName>
    </submittedName>
</protein>
<evidence type="ECO:0000313" key="1">
    <source>
        <dbReference type="EMBL" id="KAJ8344635.1"/>
    </source>
</evidence>
<dbReference type="AlphaFoldDB" id="A0A9Q1IJX1"/>
<organism evidence="1 2">
    <name type="scientific">Synaphobranchus kaupii</name>
    <name type="common">Kaup's arrowtooth eel</name>
    <dbReference type="NCBI Taxonomy" id="118154"/>
    <lineage>
        <taxon>Eukaryota</taxon>
        <taxon>Metazoa</taxon>
        <taxon>Chordata</taxon>
        <taxon>Craniata</taxon>
        <taxon>Vertebrata</taxon>
        <taxon>Euteleostomi</taxon>
        <taxon>Actinopterygii</taxon>
        <taxon>Neopterygii</taxon>
        <taxon>Teleostei</taxon>
        <taxon>Anguilliformes</taxon>
        <taxon>Synaphobranchidae</taxon>
        <taxon>Synaphobranchus</taxon>
    </lineage>
</organism>
<dbReference type="Proteomes" id="UP001152622">
    <property type="component" value="Chromosome 12"/>
</dbReference>
<proteinExistence type="predicted"/>
<comment type="caution">
    <text evidence="1">The sequence shown here is derived from an EMBL/GenBank/DDBJ whole genome shotgun (WGS) entry which is preliminary data.</text>
</comment>